<protein>
    <submittedName>
        <fullName evidence="6">Helix-turn-helix transcriptional regulator</fullName>
    </submittedName>
</protein>
<evidence type="ECO:0000256" key="3">
    <source>
        <dbReference type="ARBA" id="ARBA00023163"/>
    </source>
</evidence>
<feature type="domain" description="HTH araC/xylS-type" evidence="5">
    <location>
        <begin position="1"/>
        <end position="48"/>
    </location>
</feature>
<keyword evidence="1" id="KW-0805">Transcription regulation</keyword>
<keyword evidence="7" id="KW-1185">Reference proteome</keyword>
<keyword evidence="2" id="KW-0238">DNA-binding</keyword>
<comment type="caution">
    <text evidence="6">The sequence shown here is derived from an EMBL/GenBank/DDBJ whole genome shotgun (WGS) entry which is preliminary data.</text>
</comment>
<dbReference type="GO" id="GO:0043565">
    <property type="term" value="F:sequence-specific DNA binding"/>
    <property type="evidence" value="ECO:0007669"/>
    <property type="project" value="InterPro"/>
</dbReference>
<dbReference type="GO" id="GO:0003700">
    <property type="term" value="F:DNA-binding transcription factor activity"/>
    <property type="evidence" value="ECO:0007669"/>
    <property type="project" value="InterPro"/>
</dbReference>
<dbReference type="InterPro" id="IPR018060">
    <property type="entry name" value="HTH_AraC"/>
</dbReference>
<dbReference type="EMBL" id="JAAIKT010000001">
    <property type="protein sequence ID" value="NEW68959.1"/>
    <property type="molecule type" value="Genomic_DNA"/>
</dbReference>
<sequence>MATAGHLLQGSDTSLRTIAARVGYTSEFALNRAFKREYGTTPGNYRRECGSGARGDLATAPSAM</sequence>
<dbReference type="PROSITE" id="PS01124">
    <property type="entry name" value="HTH_ARAC_FAMILY_2"/>
    <property type="match status" value="1"/>
</dbReference>
<reference evidence="6" key="1">
    <citation type="submission" date="2020-02" db="EMBL/GenBank/DDBJ databases">
        <title>A new Streptomyces sp. for controlling soil-borne diseases.</title>
        <authorList>
            <person name="Li X."/>
            <person name="Tian Y."/>
            <person name="Gao K."/>
        </authorList>
    </citation>
    <scope>NUCLEOTIDE SEQUENCE [LARGE SCALE GENOMIC DNA]</scope>
    <source>
        <strain evidence="6">0250</strain>
    </source>
</reference>
<evidence type="ECO:0000259" key="5">
    <source>
        <dbReference type="PROSITE" id="PS01124"/>
    </source>
</evidence>
<dbReference type="InterPro" id="IPR009057">
    <property type="entry name" value="Homeodomain-like_sf"/>
</dbReference>
<dbReference type="PANTHER" id="PTHR46796:SF13">
    <property type="entry name" value="HTH-TYPE TRANSCRIPTIONAL ACTIVATOR RHAS"/>
    <property type="match status" value="1"/>
</dbReference>
<evidence type="ECO:0000256" key="2">
    <source>
        <dbReference type="ARBA" id="ARBA00023125"/>
    </source>
</evidence>
<dbReference type="Gene3D" id="1.10.10.60">
    <property type="entry name" value="Homeodomain-like"/>
    <property type="match status" value="1"/>
</dbReference>
<dbReference type="AlphaFoldDB" id="A0A6G4A8D6"/>
<gene>
    <name evidence="6" type="ORF">G4H13_00655</name>
</gene>
<dbReference type="Pfam" id="PF12833">
    <property type="entry name" value="HTH_18"/>
    <property type="match status" value="1"/>
</dbReference>
<feature type="region of interest" description="Disordered" evidence="4">
    <location>
        <begin position="45"/>
        <end position="64"/>
    </location>
</feature>
<accession>A0A6G4A8D6</accession>
<proteinExistence type="predicted"/>
<keyword evidence="3" id="KW-0804">Transcription</keyword>
<evidence type="ECO:0000313" key="6">
    <source>
        <dbReference type="EMBL" id="NEW68959.1"/>
    </source>
</evidence>
<evidence type="ECO:0000256" key="4">
    <source>
        <dbReference type="SAM" id="MobiDB-lite"/>
    </source>
</evidence>
<dbReference type="InterPro" id="IPR050204">
    <property type="entry name" value="AraC_XylS_family_regulators"/>
</dbReference>
<name>A0A6G4A8D6_9ACTN</name>
<dbReference type="PANTHER" id="PTHR46796">
    <property type="entry name" value="HTH-TYPE TRANSCRIPTIONAL ACTIVATOR RHAS-RELATED"/>
    <property type="match status" value="1"/>
</dbReference>
<evidence type="ECO:0000256" key="1">
    <source>
        <dbReference type="ARBA" id="ARBA00023015"/>
    </source>
</evidence>
<dbReference type="SUPFAM" id="SSF46689">
    <property type="entry name" value="Homeodomain-like"/>
    <property type="match status" value="1"/>
</dbReference>
<dbReference type="Proteomes" id="UP000476310">
    <property type="component" value="Unassembled WGS sequence"/>
</dbReference>
<organism evidence="6 7">
    <name type="scientific">Streptomyces rhizosphaericus</name>
    <dbReference type="NCBI Taxonomy" id="114699"/>
    <lineage>
        <taxon>Bacteria</taxon>
        <taxon>Bacillati</taxon>
        <taxon>Actinomycetota</taxon>
        <taxon>Actinomycetes</taxon>
        <taxon>Kitasatosporales</taxon>
        <taxon>Streptomycetaceae</taxon>
        <taxon>Streptomyces</taxon>
        <taxon>Streptomyces violaceusniger group</taxon>
    </lineage>
</organism>
<evidence type="ECO:0000313" key="7">
    <source>
        <dbReference type="Proteomes" id="UP000476310"/>
    </source>
</evidence>